<name>A0A370BRM0_ASPNG</name>
<evidence type="ECO:0000256" key="1">
    <source>
        <dbReference type="SAM" id="Phobius"/>
    </source>
</evidence>
<accession>A0A370BRM0</accession>
<dbReference type="AlphaFoldDB" id="A0A370BRM0"/>
<feature type="transmembrane region" description="Helical" evidence="1">
    <location>
        <begin position="12"/>
        <end position="31"/>
    </location>
</feature>
<gene>
    <name evidence="2" type="ORF">M747DRAFT_318059</name>
</gene>
<keyword evidence="1" id="KW-1133">Transmembrane helix</keyword>
<dbReference type="VEuPathDB" id="FungiDB:M747DRAFT_318059"/>
<dbReference type="EMBL" id="KZ851941">
    <property type="protein sequence ID" value="RDH16159.1"/>
    <property type="molecule type" value="Genomic_DNA"/>
</dbReference>
<sequence length="155" mass="17921">MRAGRRNHQILIFIEIIYIWWSAWAVFFKLAPCHAANLLVRIEDLSTSANHDSLAILVQYNILLRFILSVSLITRFLEILIMLFGLSEAPNYLHIFCTLLGAGLYIKSPNYKCVVPETKFLDIIVGRDRVRIHPEKIKTKPTCLSRCKPEEYYPG</sequence>
<feature type="transmembrane region" description="Helical" evidence="1">
    <location>
        <begin position="62"/>
        <end position="86"/>
    </location>
</feature>
<protein>
    <submittedName>
        <fullName evidence="2">Uncharacterized protein</fullName>
    </submittedName>
</protein>
<proteinExistence type="predicted"/>
<keyword evidence="1" id="KW-0812">Transmembrane</keyword>
<dbReference type="Proteomes" id="UP000253845">
    <property type="component" value="Unassembled WGS sequence"/>
</dbReference>
<reference evidence="2 3" key="1">
    <citation type="submission" date="2018-07" db="EMBL/GenBank/DDBJ databases">
        <title>Section-level genome sequencing of Aspergillus section Nigri to investigate inter- and intra-species variation.</title>
        <authorList>
            <consortium name="DOE Joint Genome Institute"/>
            <person name="Vesth T.C."/>
            <person name="Nybo J.L."/>
            <person name="Theobald S."/>
            <person name="Frisvad J.C."/>
            <person name="Larsen T.O."/>
            <person name="Nielsen K.F."/>
            <person name="Hoof J.B."/>
            <person name="Brandl J."/>
            <person name="Salamov A."/>
            <person name="Riley R."/>
            <person name="Gladden J.M."/>
            <person name="Phatale P."/>
            <person name="Nielsen M.T."/>
            <person name="Lyhne E.K."/>
            <person name="Kogle M.E."/>
            <person name="Strasser K."/>
            <person name="McDonnell E."/>
            <person name="Barry K."/>
            <person name="Clum A."/>
            <person name="Chen C."/>
            <person name="Nolan M."/>
            <person name="Sandor L."/>
            <person name="Kuo A."/>
            <person name="Lipzen A."/>
            <person name="Hainaut M."/>
            <person name="Drula E."/>
            <person name="Tsang A."/>
            <person name="Magnuson J.K."/>
            <person name="Henrissat B."/>
            <person name="Wiebenga A."/>
            <person name="Simmons B.A."/>
            <person name="Makela M.R."/>
            <person name="De vries R.P."/>
            <person name="Grigoriev I.V."/>
            <person name="Mortensen U.H."/>
            <person name="Baker S.E."/>
            <person name="Andersen M.R."/>
        </authorList>
    </citation>
    <scope>NUCLEOTIDE SEQUENCE [LARGE SCALE GENOMIC DNA]</scope>
    <source>
        <strain evidence="2 3">ATCC 13496</strain>
    </source>
</reference>
<evidence type="ECO:0000313" key="3">
    <source>
        <dbReference type="Proteomes" id="UP000253845"/>
    </source>
</evidence>
<keyword evidence="1" id="KW-0472">Membrane</keyword>
<evidence type="ECO:0000313" key="2">
    <source>
        <dbReference type="EMBL" id="RDH16159.1"/>
    </source>
</evidence>
<organism evidence="2 3">
    <name type="scientific">Aspergillus niger ATCC 13496</name>
    <dbReference type="NCBI Taxonomy" id="1353008"/>
    <lineage>
        <taxon>Eukaryota</taxon>
        <taxon>Fungi</taxon>
        <taxon>Dikarya</taxon>
        <taxon>Ascomycota</taxon>
        <taxon>Pezizomycotina</taxon>
        <taxon>Eurotiomycetes</taxon>
        <taxon>Eurotiomycetidae</taxon>
        <taxon>Eurotiales</taxon>
        <taxon>Aspergillaceae</taxon>
        <taxon>Aspergillus</taxon>
        <taxon>Aspergillus subgen. Circumdati</taxon>
    </lineage>
</organism>